<evidence type="ECO:0000256" key="1">
    <source>
        <dbReference type="SAM" id="MobiDB-lite"/>
    </source>
</evidence>
<dbReference type="GO" id="GO:0006357">
    <property type="term" value="P:regulation of transcription by RNA polymerase II"/>
    <property type="evidence" value="ECO:0007669"/>
    <property type="project" value="InterPro"/>
</dbReference>
<name>A0AAD5V651_9APHY</name>
<organism evidence="2 3">
    <name type="scientific">Meripilus lineatus</name>
    <dbReference type="NCBI Taxonomy" id="2056292"/>
    <lineage>
        <taxon>Eukaryota</taxon>
        <taxon>Fungi</taxon>
        <taxon>Dikarya</taxon>
        <taxon>Basidiomycota</taxon>
        <taxon>Agaricomycotina</taxon>
        <taxon>Agaricomycetes</taxon>
        <taxon>Polyporales</taxon>
        <taxon>Meripilaceae</taxon>
        <taxon>Meripilus</taxon>
    </lineage>
</organism>
<dbReference type="SUPFAM" id="SSF47954">
    <property type="entry name" value="Cyclin-like"/>
    <property type="match status" value="1"/>
</dbReference>
<proteinExistence type="predicted"/>
<accession>A0AAD5V651</accession>
<comment type="caution">
    <text evidence="2">The sequence shown here is derived from an EMBL/GenBank/DDBJ whole genome shotgun (WGS) entry which is preliminary data.</text>
</comment>
<dbReference type="EMBL" id="JANAWD010000150">
    <property type="protein sequence ID" value="KAJ3485528.1"/>
    <property type="molecule type" value="Genomic_DNA"/>
</dbReference>
<protein>
    <recommendedName>
        <fullName evidence="4">Cyclin-like domain-containing protein</fullName>
    </recommendedName>
</protein>
<feature type="compositionally biased region" description="Polar residues" evidence="1">
    <location>
        <begin position="279"/>
        <end position="288"/>
    </location>
</feature>
<dbReference type="InterPro" id="IPR043198">
    <property type="entry name" value="Cyclin/Ssn8"/>
</dbReference>
<evidence type="ECO:0000313" key="3">
    <source>
        <dbReference type="Proteomes" id="UP001212997"/>
    </source>
</evidence>
<gene>
    <name evidence="2" type="ORF">NLI96_g4887</name>
</gene>
<dbReference type="GO" id="GO:0016538">
    <property type="term" value="F:cyclin-dependent protein serine/threonine kinase regulator activity"/>
    <property type="evidence" value="ECO:0007669"/>
    <property type="project" value="InterPro"/>
</dbReference>
<dbReference type="PANTHER" id="PTHR10026">
    <property type="entry name" value="CYCLIN"/>
    <property type="match status" value="1"/>
</dbReference>
<dbReference type="AlphaFoldDB" id="A0AAD5V651"/>
<feature type="region of interest" description="Disordered" evidence="1">
    <location>
        <begin position="248"/>
        <end position="305"/>
    </location>
</feature>
<sequence>MNQQSNTAVHHYVPYICPSDWKIDYVWKECRFIEAVGAKLGFPRKTIATAQNLYHRLHCTPGEDTWTYKEASLAALCVSAKIHDTLKKPREILTTAYIIRLPKLASTLQTSGDIGIDPDKFERGIQHILRIERRILELVCFNFTSRTPFPYVIKFGRVLKDQNGPWELWTRAKAEDIQVIAYRILELLIYASQAPPILTSPPSPSRPADIHKPPPPALPYTVDVLVDVRTALLDKGLVPRQRWGQVLTESKGKERSRGNRGTVRYQFLPDVMKPPPSPVYSSKAQSQRYGGKVQGDSGWPKRRAR</sequence>
<evidence type="ECO:0000313" key="2">
    <source>
        <dbReference type="EMBL" id="KAJ3485528.1"/>
    </source>
</evidence>
<evidence type="ECO:0008006" key="4">
    <source>
        <dbReference type="Google" id="ProtNLM"/>
    </source>
</evidence>
<dbReference type="Proteomes" id="UP001212997">
    <property type="component" value="Unassembled WGS sequence"/>
</dbReference>
<dbReference type="Gene3D" id="1.10.472.10">
    <property type="entry name" value="Cyclin-like"/>
    <property type="match status" value="1"/>
</dbReference>
<dbReference type="InterPro" id="IPR036915">
    <property type="entry name" value="Cyclin-like_sf"/>
</dbReference>
<reference evidence="2" key="1">
    <citation type="submission" date="2022-07" db="EMBL/GenBank/DDBJ databases">
        <title>Genome Sequence of Physisporinus lineatus.</title>
        <authorList>
            <person name="Buettner E."/>
        </authorList>
    </citation>
    <scope>NUCLEOTIDE SEQUENCE</scope>
    <source>
        <strain evidence="2">VT162</strain>
    </source>
</reference>
<keyword evidence="3" id="KW-1185">Reference proteome</keyword>